<proteinExistence type="predicted"/>
<dbReference type="Proteomes" id="UP000255207">
    <property type="component" value="Unassembled WGS sequence"/>
</dbReference>
<dbReference type="InterPro" id="IPR036206">
    <property type="entry name" value="ThiamineP_synth_sf"/>
</dbReference>
<dbReference type="EMBL" id="QQTP01000005">
    <property type="protein sequence ID" value="RDJ25488.1"/>
    <property type="molecule type" value="Genomic_DNA"/>
</dbReference>
<evidence type="ECO:0000259" key="3">
    <source>
        <dbReference type="Pfam" id="PF02581"/>
    </source>
</evidence>
<name>A0A370L825_9HYPH</name>
<dbReference type="OrthoDB" id="8164101at2"/>
<dbReference type="AlphaFoldDB" id="A0A370L825"/>
<evidence type="ECO:0000256" key="1">
    <source>
        <dbReference type="ARBA" id="ARBA00004948"/>
    </source>
</evidence>
<dbReference type="PANTHER" id="PTHR20857:SF15">
    <property type="entry name" value="THIAMINE-PHOSPHATE SYNTHASE"/>
    <property type="match status" value="1"/>
</dbReference>
<keyword evidence="2" id="KW-0784">Thiamine biosynthesis</keyword>
<comment type="caution">
    <text evidence="4">The sequence shown here is derived from an EMBL/GenBank/DDBJ whole genome shotgun (WGS) entry which is preliminary data.</text>
</comment>
<dbReference type="GO" id="GO:0009228">
    <property type="term" value="P:thiamine biosynthetic process"/>
    <property type="evidence" value="ECO:0007669"/>
    <property type="project" value="UniProtKB-KW"/>
</dbReference>
<keyword evidence="5" id="KW-1185">Reference proteome</keyword>
<dbReference type="Gene3D" id="3.20.20.70">
    <property type="entry name" value="Aldolase class I"/>
    <property type="match status" value="1"/>
</dbReference>
<dbReference type="GO" id="GO:0005737">
    <property type="term" value="C:cytoplasm"/>
    <property type="evidence" value="ECO:0007669"/>
    <property type="project" value="TreeGrafter"/>
</dbReference>
<feature type="domain" description="Thiamine phosphate synthase/TenI" evidence="3">
    <location>
        <begin position="146"/>
        <end position="230"/>
    </location>
</feature>
<dbReference type="Pfam" id="PF02581">
    <property type="entry name" value="TMP-TENI"/>
    <property type="match status" value="2"/>
</dbReference>
<dbReference type="InterPro" id="IPR022998">
    <property type="entry name" value="ThiamineP_synth_TenI"/>
</dbReference>
<accession>A0A370L825</accession>
<sequence>MRALPDRLLVVTDRHQARRPLEEVVAAALEGGARWVWLRDRDLEAGERRELAQRLLRLTEAAGAVLTIGGDAGLAAEVGASGVHLSSAMLETGKIASPVMVGLVPTIHAFARDGLGVSLIESPRPPPALQDVDARHKAEHDGEGVRALLGMSAHGEADIRAAIAAGADYVTLSPVFETASKPGYGPALGLAAIERAAKLGVPIIALGGVTPERAAQCLEAGAAGIAVMGEVMRADDPAAVVRRYMEALRSSSSRGEPSPGWERAG</sequence>
<comment type="pathway">
    <text evidence="1">Cofactor biosynthesis; thiamine diphosphate biosynthesis.</text>
</comment>
<evidence type="ECO:0000256" key="2">
    <source>
        <dbReference type="ARBA" id="ARBA00022977"/>
    </source>
</evidence>
<dbReference type="InterPro" id="IPR013785">
    <property type="entry name" value="Aldolase_TIM"/>
</dbReference>
<dbReference type="CDD" id="cd00564">
    <property type="entry name" value="TMP_TenI"/>
    <property type="match status" value="1"/>
</dbReference>
<evidence type="ECO:0000313" key="5">
    <source>
        <dbReference type="Proteomes" id="UP000255207"/>
    </source>
</evidence>
<dbReference type="RefSeq" id="WP_114829534.1">
    <property type="nucleotide sequence ID" value="NZ_QQTO01000021.1"/>
</dbReference>
<protein>
    <submittedName>
        <fullName evidence="4">Thiamine phosphate synthase</fullName>
    </submittedName>
</protein>
<organism evidence="4 5">
    <name type="scientific">Bosea caraganae</name>
    <dbReference type="NCBI Taxonomy" id="2763117"/>
    <lineage>
        <taxon>Bacteria</taxon>
        <taxon>Pseudomonadati</taxon>
        <taxon>Pseudomonadota</taxon>
        <taxon>Alphaproteobacteria</taxon>
        <taxon>Hyphomicrobiales</taxon>
        <taxon>Boseaceae</taxon>
        <taxon>Bosea</taxon>
    </lineage>
</organism>
<gene>
    <name evidence="4" type="ORF">DWE98_12245</name>
</gene>
<dbReference type="PANTHER" id="PTHR20857">
    <property type="entry name" value="THIAMINE-PHOSPHATE PYROPHOSPHORYLASE"/>
    <property type="match status" value="1"/>
</dbReference>
<dbReference type="GO" id="GO:0004789">
    <property type="term" value="F:thiamine-phosphate diphosphorylase activity"/>
    <property type="evidence" value="ECO:0007669"/>
    <property type="project" value="TreeGrafter"/>
</dbReference>
<feature type="domain" description="Thiamine phosphate synthase/TenI" evidence="3">
    <location>
        <begin position="8"/>
        <end position="94"/>
    </location>
</feature>
<reference evidence="5" key="1">
    <citation type="submission" date="2018-07" db="EMBL/GenBank/DDBJ databases">
        <authorList>
            <person name="Safronova V.I."/>
            <person name="Chirak E.R."/>
            <person name="Sazanova A.L."/>
        </authorList>
    </citation>
    <scope>NUCLEOTIDE SEQUENCE [LARGE SCALE GENOMIC DNA]</scope>
    <source>
        <strain evidence="5">RCAM04685</strain>
    </source>
</reference>
<dbReference type="SUPFAM" id="SSF51391">
    <property type="entry name" value="Thiamin phosphate synthase"/>
    <property type="match status" value="1"/>
</dbReference>
<evidence type="ECO:0000313" key="4">
    <source>
        <dbReference type="EMBL" id="RDJ25488.1"/>
    </source>
</evidence>